<dbReference type="InterPro" id="IPR036390">
    <property type="entry name" value="WH_DNA-bd_sf"/>
</dbReference>
<dbReference type="STRING" id="1294262.GCA_001316085_02740"/>
<evidence type="ECO:0000313" key="3">
    <source>
        <dbReference type="EMBL" id="BBG22995.1"/>
    </source>
</evidence>
<dbReference type="SUPFAM" id="SSF46785">
    <property type="entry name" value="Winged helix' DNA-binding domain"/>
    <property type="match status" value="1"/>
</dbReference>
<sequence length="211" mass="24749">MGFLLSLIIITYYIFIFQLIVLLFHQTEREREKKLVKQNHFMEEKFSELEFRAIEALRRNPRISVKDLAKELNVNRNTASRILRSLFNKGVKLKVTVESFPTVFILGKCVSWCEECYPLVDGKELCVVRSNDVSSILNKAEEAQAKEVLISMKGNVKDIHVRPSLTCDYCGKEIHQGEKYFTYTRNNRTYYVCCSSCLKELKRNMERTERL</sequence>
<dbReference type="InterPro" id="IPR036388">
    <property type="entry name" value="WH-like_DNA-bd_sf"/>
</dbReference>
<proteinExistence type="predicted"/>
<dbReference type="Pfam" id="PF08394">
    <property type="entry name" value="Arc_trans_TRASH"/>
    <property type="match status" value="1"/>
</dbReference>
<feature type="transmembrane region" description="Helical" evidence="1">
    <location>
        <begin position="6"/>
        <end position="24"/>
    </location>
</feature>
<keyword evidence="1" id="KW-1133">Transmembrane helix</keyword>
<evidence type="ECO:0000259" key="2">
    <source>
        <dbReference type="SMART" id="SM00746"/>
    </source>
</evidence>
<dbReference type="Pfam" id="PF13412">
    <property type="entry name" value="HTH_24"/>
    <property type="match status" value="1"/>
</dbReference>
<accession>A0A510DS62</accession>
<dbReference type="EMBL" id="AP018929">
    <property type="protein sequence ID" value="BBG22995.1"/>
    <property type="molecule type" value="Genomic_DNA"/>
</dbReference>
<protein>
    <recommendedName>
        <fullName evidence="2">TRASH domain-containing protein</fullName>
    </recommendedName>
</protein>
<feature type="domain" description="TRASH" evidence="2">
    <location>
        <begin position="167"/>
        <end position="205"/>
    </location>
</feature>
<evidence type="ECO:0000313" key="4">
    <source>
        <dbReference type="Proteomes" id="UP000322983"/>
    </source>
</evidence>
<dbReference type="KEGG" id="step:IC006_0279"/>
<keyword evidence="4" id="KW-1185">Reference proteome</keyword>
<evidence type="ECO:0000256" key="1">
    <source>
        <dbReference type="SAM" id="Phobius"/>
    </source>
</evidence>
<reference evidence="3 4" key="1">
    <citation type="journal article" date="2020" name="Int. J. Syst. Evol. Microbiol.">
        <title>Sulfuracidifex tepidarius gen. nov., sp. nov. and transfer of Sulfolobus metallicus Huber and Stetter 1992 to the genus Sulfuracidifex as Sulfuracidifex metallicus comb. nov.</title>
        <authorList>
            <person name="Itoh T."/>
            <person name="Miura T."/>
            <person name="Sakai H.D."/>
            <person name="Kato S."/>
            <person name="Ohkuma M."/>
            <person name="Takashina T."/>
        </authorList>
    </citation>
    <scope>NUCLEOTIDE SEQUENCE [LARGE SCALE GENOMIC DNA]</scope>
    <source>
        <strain evidence="3 4">IC-006</strain>
    </source>
</reference>
<dbReference type="Gene3D" id="1.10.10.10">
    <property type="entry name" value="Winged helix-like DNA-binding domain superfamily/Winged helix DNA-binding domain"/>
    <property type="match status" value="1"/>
</dbReference>
<keyword evidence="1" id="KW-0812">Transmembrane</keyword>
<dbReference type="InterPro" id="IPR011017">
    <property type="entry name" value="TRASH_dom"/>
</dbReference>
<dbReference type="AlphaFoldDB" id="A0A510DS62"/>
<dbReference type="Proteomes" id="UP000322983">
    <property type="component" value="Chromosome"/>
</dbReference>
<organism evidence="3 4">
    <name type="scientific">Sulfuracidifex tepidarius</name>
    <dbReference type="NCBI Taxonomy" id="1294262"/>
    <lineage>
        <taxon>Archaea</taxon>
        <taxon>Thermoproteota</taxon>
        <taxon>Thermoprotei</taxon>
        <taxon>Sulfolobales</taxon>
        <taxon>Sulfolobaceae</taxon>
        <taxon>Sulfuracidifex</taxon>
    </lineage>
</organism>
<gene>
    <name evidence="3" type="ORF">IC006_0279</name>
</gene>
<keyword evidence="1" id="KW-0472">Membrane</keyword>
<dbReference type="SMART" id="SM00746">
    <property type="entry name" value="TRASH"/>
    <property type="match status" value="1"/>
</dbReference>
<name>A0A510DS62_9CREN</name>
<dbReference type="InterPro" id="IPR013603">
    <property type="entry name" value="TRASH_TR_C_prok"/>
</dbReference>